<dbReference type="EMBL" id="AAGTJB010000001">
    <property type="protein sequence ID" value="EBR7788230.1"/>
    <property type="molecule type" value="Genomic_DNA"/>
</dbReference>
<evidence type="ECO:0000313" key="5">
    <source>
        <dbReference type="EMBL" id="EBR7748091.1"/>
    </source>
</evidence>
<evidence type="ECO:0000313" key="2">
    <source>
        <dbReference type="EMBL" id="EBP0974598.1"/>
    </source>
</evidence>
<accession>A0A5U7ZZ15</accession>
<evidence type="ECO:0000313" key="6">
    <source>
        <dbReference type="EMBL" id="EBR7788230.1"/>
    </source>
</evidence>
<dbReference type="AlphaFoldDB" id="A0A5U7ZZ15"/>
<proteinExistence type="predicted"/>
<sequence>MVRTGNKNTMAQRVESVNGQNSVIILLRRREKAGYSFPVAAKSATGRGNPCYISATSDALSVFFIVAASVHLYSAVLIRTESMVAQAGLTSVRPVFDMAGISTPVWATTNQERGNSGGSKYSYISEIDACQRPLPKLTRNLPGFFWRFAVLIYVINLTADKLQLLIIKPHVALLRVILWPPLQVVCHQERYLIRHRLERCK</sequence>
<protein>
    <submittedName>
        <fullName evidence="7">Ash family protein</fullName>
    </submittedName>
</protein>
<reference evidence="7" key="2">
    <citation type="submission" date="2019-09" db="EMBL/GenBank/DDBJ databases">
        <authorList>
            <consortium name="PulseNet: The National Subtyping Network for Foodborne Disease Surveillance"/>
            <person name="Tarr C.L."/>
            <person name="Trees E."/>
            <person name="Katz L.S."/>
            <person name="Carleton-Romer H.A."/>
            <person name="Stroika S."/>
            <person name="Kucerova Z."/>
            <person name="Roache K.F."/>
            <person name="Sabol A.L."/>
            <person name="Besser J."/>
            <person name="Gerner-Smidt P."/>
        </authorList>
    </citation>
    <scope>NUCLEOTIDE SEQUENCE</scope>
    <source>
        <strain evidence="8">PNUSAS017874</strain>
        <strain evidence="7">PNUSAS095236</strain>
    </source>
</reference>
<evidence type="ECO:0000313" key="7">
    <source>
        <dbReference type="EMBL" id="ECQ8326756.1"/>
    </source>
</evidence>
<evidence type="ECO:0000313" key="8">
    <source>
        <dbReference type="EMBL" id="ECX7511590.1"/>
    </source>
</evidence>
<name>A0A5U7ZZ15_SALER</name>
<dbReference type="EMBL" id="AAGKQP010000003">
    <property type="protein sequence ID" value="EBP0974598.1"/>
    <property type="molecule type" value="Genomic_DNA"/>
</dbReference>
<gene>
    <name evidence="3" type="ORF">A2H40_05050</name>
    <name evidence="6" type="ORF">B9796_01805</name>
    <name evidence="5" type="ORF">B9797_01805</name>
    <name evidence="4" type="ORF">B9934_02625</name>
    <name evidence="8" type="ORF">CG580_05670</name>
    <name evidence="1" type="ORF">CIT69_05225</name>
    <name evidence="7" type="ORF">F0154_09150</name>
    <name evidence="2" type="ORF">LM31_04370</name>
</gene>
<reference evidence="4" key="1">
    <citation type="submission" date="2018-07" db="EMBL/GenBank/DDBJ databases">
        <authorList>
            <consortium name="GenomeTrakr network: Whole genome sequencing for foodborne pathogen traceback"/>
        </authorList>
    </citation>
    <scope>NUCLEOTIDE SEQUENCE</scope>
    <source>
        <strain evidence="2">CFSAN024207</strain>
        <strain evidence="3">CFSAN047939</strain>
        <strain evidence="1">CFSAN057169</strain>
        <strain evidence="4">CNSV-T1-MD09-1-TT-B</strain>
        <strain evidence="5">CNSV-T3-MD10-10-RV-C</strain>
        <strain evidence="6">CNSV-T3-MD10-10-RV-D</strain>
    </source>
</reference>
<organism evidence="4">
    <name type="scientific">Salmonella enterica</name>
    <name type="common">Salmonella choleraesuis</name>
    <dbReference type="NCBI Taxonomy" id="28901"/>
    <lineage>
        <taxon>Bacteria</taxon>
        <taxon>Pseudomonadati</taxon>
        <taxon>Pseudomonadota</taxon>
        <taxon>Gammaproteobacteria</taxon>
        <taxon>Enterobacterales</taxon>
        <taxon>Enterobacteriaceae</taxon>
        <taxon>Salmonella</taxon>
    </lineage>
</organism>
<dbReference type="Pfam" id="PF10554">
    <property type="entry name" value="Phage_ASH"/>
    <property type="match status" value="1"/>
</dbReference>
<dbReference type="EMBL" id="AALAVL010000005">
    <property type="protein sequence ID" value="ECX7511590.1"/>
    <property type="molecule type" value="Genomic_DNA"/>
</dbReference>
<evidence type="ECO:0000313" key="4">
    <source>
        <dbReference type="EMBL" id="EBR6659184.1"/>
    </source>
</evidence>
<dbReference type="EMBL" id="AAKDBL010000004">
    <property type="protein sequence ID" value="ECQ8326756.1"/>
    <property type="molecule type" value="Genomic_DNA"/>
</dbReference>
<comment type="caution">
    <text evidence="4">The sequence shown here is derived from an EMBL/GenBank/DDBJ whole genome shotgun (WGS) entry which is preliminary data.</text>
</comment>
<evidence type="ECO:0000313" key="3">
    <source>
        <dbReference type="EMBL" id="EBQ4315112.1"/>
    </source>
</evidence>
<dbReference type="InterPro" id="IPR018880">
    <property type="entry name" value="Phage_P4_Ash"/>
</dbReference>
<dbReference type="EMBL" id="AAGTAA010000002">
    <property type="protein sequence ID" value="EBR6659184.1"/>
    <property type="molecule type" value="Genomic_DNA"/>
</dbReference>
<dbReference type="EMBL" id="AACUMD010000003">
    <property type="protein sequence ID" value="EAM2999782.1"/>
    <property type="molecule type" value="Genomic_DNA"/>
</dbReference>
<dbReference type="EMBL" id="AAGOZC010000004">
    <property type="protein sequence ID" value="EBQ4315112.1"/>
    <property type="molecule type" value="Genomic_DNA"/>
</dbReference>
<evidence type="ECO:0000313" key="1">
    <source>
        <dbReference type="EMBL" id="EAM2999782.1"/>
    </source>
</evidence>
<dbReference type="EMBL" id="AAGTJX010000001">
    <property type="protein sequence ID" value="EBR7748091.1"/>
    <property type="molecule type" value="Genomic_DNA"/>
</dbReference>